<dbReference type="AlphaFoldDB" id="A0A1I4CQ87"/>
<evidence type="ECO:0000313" key="3">
    <source>
        <dbReference type="EMBL" id="SFK82226.1"/>
    </source>
</evidence>
<evidence type="ECO:0000256" key="1">
    <source>
        <dbReference type="SAM" id="Phobius"/>
    </source>
</evidence>
<dbReference type="Gene3D" id="3.40.50.1820">
    <property type="entry name" value="alpha/beta hydrolase"/>
    <property type="match status" value="1"/>
</dbReference>
<name>A0A1I4CQ87_9HYPH</name>
<keyword evidence="4" id="KW-1185">Reference proteome</keyword>
<feature type="domain" description="Serine aminopeptidase S33" evidence="2">
    <location>
        <begin position="71"/>
        <end position="181"/>
    </location>
</feature>
<feature type="transmembrane region" description="Helical" evidence="1">
    <location>
        <begin position="6"/>
        <end position="23"/>
    </location>
</feature>
<evidence type="ECO:0000259" key="2">
    <source>
        <dbReference type="Pfam" id="PF12146"/>
    </source>
</evidence>
<proteinExistence type="predicted"/>
<protein>
    <recommendedName>
        <fullName evidence="2">Serine aminopeptidase S33 domain-containing protein</fullName>
    </recommendedName>
</protein>
<dbReference type="Proteomes" id="UP000198755">
    <property type="component" value="Unassembled WGS sequence"/>
</dbReference>
<gene>
    <name evidence="3" type="ORF">SAMN05444581_12510</name>
</gene>
<evidence type="ECO:0000313" key="4">
    <source>
        <dbReference type="Proteomes" id="UP000198755"/>
    </source>
</evidence>
<dbReference type="Pfam" id="PF12146">
    <property type="entry name" value="Hydrolase_4"/>
    <property type="match status" value="1"/>
</dbReference>
<keyword evidence="1" id="KW-0812">Transmembrane</keyword>
<dbReference type="EMBL" id="FOSN01000025">
    <property type="protein sequence ID" value="SFK82226.1"/>
    <property type="molecule type" value="Genomic_DNA"/>
</dbReference>
<dbReference type="SUPFAM" id="SSF53474">
    <property type="entry name" value="alpha/beta-Hydrolases"/>
    <property type="match status" value="1"/>
</dbReference>
<reference evidence="3 4" key="1">
    <citation type="submission" date="2016-10" db="EMBL/GenBank/DDBJ databases">
        <authorList>
            <person name="de Groot N.N."/>
        </authorList>
    </citation>
    <scope>NUCLEOTIDE SEQUENCE [LARGE SCALE GENOMIC DNA]</scope>
    <source>
        <strain evidence="3 4">NE2</strain>
    </source>
</reference>
<accession>A0A1I4CQ87</accession>
<keyword evidence="1" id="KW-1133">Transmembrane helix</keyword>
<organism evidence="3 4">
    <name type="scientific">Methylocapsa palsarum</name>
    <dbReference type="NCBI Taxonomy" id="1612308"/>
    <lineage>
        <taxon>Bacteria</taxon>
        <taxon>Pseudomonadati</taxon>
        <taxon>Pseudomonadota</taxon>
        <taxon>Alphaproteobacteria</taxon>
        <taxon>Hyphomicrobiales</taxon>
        <taxon>Beijerinckiaceae</taxon>
        <taxon>Methylocapsa</taxon>
    </lineage>
</organism>
<dbReference type="InterPro" id="IPR029058">
    <property type="entry name" value="AB_hydrolase_fold"/>
</dbReference>
<sequence>MWTSLVIGVVAYAVLIIGMFAFQRRLLYFPAKMTASPAAFGLAGMTELFLETPDNVRLQTWVQPARPGFPTILYFHGNAFHLGERAAWFKGFIDAGFGLVAVSYRGFGKSEGSPCELGIYIDARAAIDYAERQLNLSPRTLVYFGESLGTGVAVQMATERPPGLLVLQAPYTSVEKRAAEIYPFLIGVRHLARDKYNSLSKIGRVDAPILILHGANDAVIPLRHGEALFAAAKVPKSMMVYANTHHDDFTCAQITDPLKEAAVKHGLIKNVVS</sequence>
<dbReference type="PANTHER" id="PTHR12277:SF81">
    <property type="entry name" value="PROTEIN ABHD13"/>
    <property type="match status" value="1"/>
</dbReference>
<dbReference type="OrthoDB" id="9798884at2"/>
<dbReference type="PANTHER" id="PTHR12277">
    <property type="entry name" value="ALPHA/BETA HYDROLASE DOMAIN-CONTAINING PROTEIN"/>
    <property type="match status" value="1"/>
</dbReference>
<dbReference type="InterPro" id="IPR022742">
    <property type="entry name" value="Hydrolase_4"/>
</dbReference>
<keyword evidence="1" id="KW-0472">Membrane</keyword>
<dbReference type="RefSeq" id="WP_091686232.1">
    <property type="nucleotide sequence ID" value="NZ_FOSN01000025.1"/>
</dbReference>
<dbReference type="STRING" id="1612308.SAMN05444581_12510"/>